<gene>
    <name evidence="1" type="ORF">LCGC14_2562010</name>
</gene>
<evidence type="ECO:0000313" key="1">
    <source>
        <dbReference type="EMBL" id="KKL09824.1"/>
    </source>
</evidence>
<organism evidence="1">
    <name type="scientific">marine sediment metagenome</name>
    <dbReference type="NCBI Taxonomy" id="412755"/>
    <lineage>
        <taxon>unclassified sequences</taxon>
        <taxon>metagenomes</taxon>
        <taxon>ecological metagenomes</taxon>
    </lineage>
</organism>
<protein>
    <submittedName>
        <fullName evidence="1">Uncharacterized protein</fullName>
    </submittedName>
</protein>
<dbReference type="AlphaFoldDB" id="A0A0F9AJT7"/>
<reference evidence="1" key="1">
    <citation type="journal article" date="2015" name="Nature">
        <title>Complex archaea that bridge the gap between prokaryotes and eukaryotes.</title>
        <authorList>
            <person name="Spang A."/>
            <person name="Saw J.H."/>
            <person name="Jorgensen S.L."/>
            <person name="Zaremba-Niedzwiedzka K."/>
            <person name="Martijn J."/>
            <person name="Lind A.E."/>
            <person name="van Eijk R."/>
            <person name="Schleper C."/>
            <person name="Guy L."/>
            <person name="Ettema T.J."/>
        </authorList>
    </citation>
    <scope>NUCLEOTIDE SEQUENCE</scope>
</reference>
<comment type="caution">
    <text evidence="1">The sequence shown here is derived from an EMBL/GenBank/DDBJ whole genome shotgun (WGS) entry which is preliminary data.</text>
</comment>
<name>A0A0F9AJT7_9ZZZZ</name>
<accession>A0A0F9AJT7</accession>
<proteinExistence type="predicted"/>
<dbReference type="EMBL" id="LAZR01042313">
    <property type="protein sequence ID" value="KKL09824.1"/>
    <property type="molecule type" value="Genomic_DNA"/>
</dbReference>
<sequence>MDLQNTGLHIFGMEKSPVQAETSAATIQDYYIPTWLEVINWGVILTEDFVTISTDWVVGISKLDKQGGTVTAIDTLTVGNGNTNLFRGDGDAAQATVISLDTDLDNGHMIIAQSKSATRVVSPGQILRLKVVTASNTAGGAGVVWAQCKLGGMDPRLSTVWAEKE</sequence>